<proteinExistence type="predicted"/>
<reference evidence="1" key="1">
    <citation type="submission" date="2014-09" db="EMBL/GenBank/DDBJ databases">
        <authorList>
            <person name="Magalhaes I.L.F."/>
            <person name="Oliveira U."/>
            <person name="Santos F.R."/>
            <person name="Vidigal T.H.D.A."/>
            <person name="Brescovit A.D."/>
            <person name="Santos A.J."/>
        </authorList>
    </citation>
    <scope>NUCLEOTIDE SEQUENCE</scope>
    <source>
        <tissue evidence="1">Shoot tissue taken approximately 20 cm above the soil surface</tissue>
    </source>
</reference>
<accession>A0A0A9FTD1</accession>
<dbReference type="AlphaFoldDB" id="A0A0A9FTD1"/>
<organism evidence="1">
    <name type="scientific">Arundo donax</name>
    <name type="common">Giant reed</name>
    <name type="synonym">Donax arundinaceus</name>
    <dbReference type="NCBI Taxonomy" id="35708"/>
    <lineage>
        <taxon>Eukaryota</taxon>
        <taxon>Viridiplantae</taxon>
        <taxon>Streptophyta</taxon>
        <taxon>Embryophyta</taxon>
        <taxon>Tracheophyta</taxon>
        <taxon>Spermatophyta</taxon>
        <taxon>Magnoliopsida</taxon>
        <taxon>Liliopsida</taxon>
        <taxon>Poales</taxon>
        <taxon>Poaceae</taxon>
        <taxon>PACMAD clade</taxon>
        <taxon>Arundinoideae</taxon>
        <taxon>Arundineae</taxon>
        <taxon>Arundo</taxon>
    </lineage>
</organism>
<dbReference type="EMBL" id="GBRH01182364">
    <property type="protein sequence ID" value="JAE15532.1"/>
    <property type="molecule type" value="Transcribed_RNA"/>
</dbReference>
<name>A0A0A9FTD1_ARUDO</name>
<protein>
    <submittedName>
        <fullName evidence="1">Uncharacterized protein</fullName>
    </submittedName>
</protein>
<evidence type="ECO:0000313" key="1">
    <source>
        <dbReference type="EMBL" id="JAE15532.1"/>
    </source>
</evidence>
<reference evidence="1" key="2">
    <citation type="journal article" date="2015" name="Data Brief">
        <title>Shoot transcriptome of the giant reed, Arundo donax.</title>
        <authorList>
            <person name="Barrero R.A."/>
            <person name="Guerrero F.D."/>
            <person name="Moolhuijzen P."/>
            <person name="Goolsby J.A."/>
            <person name="Tidwell J."/>
            <person name="Bellgard S.E."/>
            <person name="Bellgard M.I."/>
        </authorList>
    </citation>
    <scope>NUCLEOTIDE SEQUENCE</scope>
    <source>
        <tissue evidence="1">Shoot tissue taken approximately 20 cm above the soil surface</tissue>
    </source>
</reference>
<sequence length="59" mass="6558">MPPKTPPVSAATTIALWCNRTPAVMLLGRTLSNLMRLNVYCLMQSLETFLDRHTAPSNL</sequence>